<sequence length="309" mass="33455">MTEPAVHRTDTSRTDASRTDASRTDASRTDASQTAMNRTATARTGPSRIDTTRPHPARVYDWFLGGKDNYPVDEELGRQIMAIETGAPRAAHANRRFMQRATRRLARKTGIRQFLDIGTGIPTEPNLHQIAQSVAPDARVVYVDNDPIVLAHAEALLHGTPEGVTEYLQADARDPRGILEQARRVLDFDRPIALSLIALLHFVADEDGAYELVDALVEALAPGSCLVLSAMTADFEPEHVRRGIATYAAGGVTLVARSQAEMGGFFKGLEVMEPGIVSVADWHPELTAEGEKPDGQGPVSLYGAVGLKP</sequence>
<keyword evidence="2" id="KW-0808">Transferase</keyword>
<feature type="compositionally biased region" description="Polar residues" evidence="1">
    <location>
        <begin position="33"/>
        <end position="44"/>
    </location>
</feature>
<evidence type="ECO:0000313" key="2">
    <source>
        <dbReference type="EMBL" id="GAA4020520.1"/>
    </source>
</evidence>
<keyword evidence="3" id="KW-1185">Reference proteome</keyword>
<dbReference type="EMBL" id="BAAAZX010000030">
    <property type="protein sequence ID" value="GAA4020520.1"/>
    <property type="molecule type" value="Genomic_DNA"/>
</dbReference>
<dbReference type="PIRSF" id="PIRSF017393">
    <property type="entry name" value="MTase_SAV2177"/>
    <property type="match status" value="1"/>
</dbReference>
<feature type="compositionally biased region" description="Basic and acidic residues" evidence="1">
    <location>
        <begin position="1"/>
        <end position="28"/>
    </location>
</feature>
<name>A0ABP7T3F4_9ACTN</name>
<accession>A0ABP7T3F4</accession>
<dbReference type="GO" id="GO:0032259">
    <property type="term" value="P:methylation"/>
    <property type="evidence" value="ECO:0007669"/>
    <property type="project" value="UniProtKB-KW"/>
</dbReference>
<dbReference type="GO" id="GO:0008168">
    <property type="term" value="F:methyltransferase activity"/>
    <property type="evidence" value="ECO:0007669"/>
    <property type="project" value="UniProtKB-KW"/>
</dbReference>
<organism evidence="2 3">
    <name type="scientific">Streptomyces plumbiresistens</name>
    <dbReference type="NCBI Taxonomy" id="511811"/>
    <lineage>
        <taxon>Bacteria</taxon>
        <taxon>Bacillati</taxon>
        <taxon>Actinomycetota</taxon>
        <taxon>Actinomycetes</taxon>
        <taxon>Kitasatosporales</taxon>
        <taxon>Streptomycetaceae</taxon>
        <taxon>Streptomyces</taxon>
    </lineage>
</organism>
<protein>
    <submittedName>
        <fullName evidence="2">SAM-dependent methyltransferase</fullName>
    </submittedName>
</protein>
<dbReference type="SUPFAM" id="SSF53335">
    <property type="entry name" value="S-adenosyl-L-methionine-dependent methyltransferases"/>
    <property type="match status" value="1"/>
</dbReference>
<gene>
    <name evidence="2" type="ORF">GCM10022232_76440</name>
</gene>
<comment type="caution">
    <text evidence="2">The sequence shown here is derived from an EMBL/GenBank/DDBJ whole genome shotgun (WGS) entry which is preliminary data.</text>
</comment>
<dbReference type="InterPro" id="IPR006764">
    <property type="entry name" value="SAM_dep_MeTrfase_SAV2177_type"/>
</dbReference>
<evidence type="ECO:0000313" key="3">
    <source>
        <dbReference type="Proteomes" id="UP001500456"/>
    </source>
</evidence>
<evidence type="ECO:0000256" key="1">
    <source>
        <dbReference type="SAM" id="MobiDB-lite"/>
    </source>
</evidence>
<dbReference type="Proteomes" id="UP001500456">
    <property type="component" value="Unassembled WGS sequence"/>
</dbReference>
<dbReference type="Gene3D" id="3.40.50.150">
    <property type="entry name" value="Vaccinia Virus protein VP39"/>
    <property type="match status" value="1"/>
</dbReference>
<dbReference type="Pfam" id="PF04672">
    <property type="entry name" value="Methyltransf_19"/>
    <property type="match status" value="1"/>
</dbReference>
<dbReference type="CDD" id="cd02440">
    <property type="entry name" value="AdoMet_MTases"/>
    <property type="match status" value="1"/>
</dbReference>
<feature type="region of interest" description="Disordered" evidence="1">
    <location>
        <begin position="1"/>
        <end position="54"/>
    </location>
</feature>
<reference evidence="3" key="1">
    <citation type="journal article" date="2019" name="Int. J. Syst. Evol. Microbiol.">
        <title>The Global Catalogue of Microorganisms (GCM) 10K type strain sequencing project: providing services to taxonomists for standard genome sequencing and annotation.</title>
        <authorList>
            <consortium name="The Broad Institute Genomics Platform"/>
            <consortium name="The Broad Institute Genome Sequencing Center for Infectious Disease"/>
            <person name="Wu L."/>
            <person name="Ma J."/>
        </authorList>
    </citation>
    <scope>NUCLEOTIDE SEQUENCE [LARGE SCALE GENOMIC DNA]</scope>
    <source>
        <strain evidence="3">JCM 16924</strain>
    </source>
</reference>
<dbReference type="InterPro" id="IPR029063">
    <property type="entry name" value="SAM-dependent_MTases_sf"/>
</dbReference>
<proteinExistence type="predicted"/>
<keyword evidence="2" id="KW-0489">Methyltransferase</keyword>